<dbReference type="GO" id="GO:0005886">
    <property type="term" value="C:plasma membrane"/>
    <property type="evidence" value="ECO:0007669"/>
    <property type="project" value="UniProtKB-SubCell"/>
</dbReference>
<keyword evidence="5 6" id="KW-0472">Membrane</keyword>
<evidence type="ECO:0000256" key="6">
    <source>
        <dbReference type="SAM" id="Phobius"/>
    </source>
</evidence>
<keyword evidence="3 6" id="KW-0812">Transmembrane</keyword>
<dbReference type="PANTHER" id="PTHR30065">
    <property type="entry name" value="FLAGELLAR BIOSYNTHETIC PROTEIN FLIR"/>
    <property type="match status" value="1"/>
</dbReference>
<feature type="transmembrane region" description="Helical" evidence="6">
    <location>
        <begin position="25"/>
        <end position="48"/>
    </location>
</feature>
<protein>
    <submittedName>
        <fullName evidence="7">Flagellar biosynthesis protein FliR</fullName>
    </submittedName>
</protein>
<feature type="transmembrane region" description="Helical" evidence="6">
    <location>
        <begin position="84"/>
        <end position="103"/>
    </location>
</feature>
<dbReference type="PRINTS" id="PR00953">
    <property type="entry name" value="TYPE3IMRPROT"/>
</dbReference>
<evidence type="ECO:0000256" key="4">
    <source>
        <dbReference type="ARBA" id="ARBA00022989"/>
    </source>
</evidence>
<dbReference type="InterPro" id="IPR002010">
    <property type="entry name" value="T3SS_IM_R"/>
</dbReference>
<proteinExistence type="predicted"/>
<comment type="subcellular location">
    <subcellularLocation>
        <location evidence="1">Cell membrane</location>
        <topology evidence="1">Multi-pass membrane protein</topology>
    </subcellularLocation>
</comment>
<keyword evidence="2" id="KW-1003">Cell membrane</keyword>
<dbReference type="AlphaFoldDB" id="A0A3B0RDA4"/>
<evidence type="ECO:0000256" key="5">
    <source>
        <dbReference type="ARBA" id="ARBA00023136"/>
    </source>
</evidence>
<name>A0A3B0RDA4_9ZZZZ</name>
<keyword evidence="4 6" id="KW-1133">Transmembrane helix</keyword>
<feature type="non-terminal residue" evidence="7">
    <location>
        <position position="1"/>
    </location>
</feature>
<feature type="transmembrane region" description="Helical" evidence="6">
    <location>
        <begin position="115"/>
        <end position="143"/>
    </location>
</feature>
<dbReference type="PANTHER" id="PTHR30065:SF8">
    <property type="entry name" value="FLAGELLAR BIOSYNTHETIC PROTEIN FLIR"/>
    <property type="match status" value="1"/>
</dbReference>
<reference evidence="7" key="1">
    <citation type="submission" date="2018-06" db="EMBL/GenBank/DDBJ databases">
        <authorList>
            <person name="Zhirakovskaya E."/>
        </authorList>
    </citation>
    <scope>NUCLEOTIDE SEQUENCE</scope>
</reference>
<sequence>GQMIAMQSGLGFAQSFDPSQGRQSAIFATFLNLTAVVLIFTTGLHHMFLTGLVGSYDLIPVGSLPSGVDVKTLATDTVAQSFRLGIQISAPLIAFGLIFYLSLGVLSRLMPQVQIFFVAMPLNVLVGIAIFALSFGAMMGVWLRYLESYGASLN</sequence>
<keyword evidence="7" id="KW-0282">Flagellum</keyword>
<keyword evidence="7" id="KW-0966">Cell projection</keyword>
<evidence type="ECO:0000256" key="3">
    <source>
        <dbReference type="ARBA" id="ARBA00022692"/>
    </source>
</evidence>
<dbReference type="Pfam" id="PF01311">
    <property type="entry name" value="Bac_export_1"/>
    <property type="match status" value="1"/>
</dbReference>
<dbReference type="EMBL" id="UOEE01000017">
    <property type="protein sequence ID" value="VAV86866.1"/>
    <property type="molecule type" value="Genomic_DNA"/>
</dbReference>
<evidence type="ECO:0000256" key="1">
    <source>
        <dbReference type="ARBA" id="ARBA00004651"/>
    </source>
</evidence>
<dbReference type="GO" id="GO:0006605">
    <property type="term" value="P:protein targeting"/>
    <property type="evidence" value="ECO:0007669"/>
    <property type="project" value="InterPro"/>
</dbReference>
<keyword evidence="7" id="KW-0969">Cilium</keyword>
<evidence type="ECO:0000313" key="7">
    <source>
        <dbReference type="EMBL" id="VAV86866.1"/>
    </source>
</evidence>
<evidence type="ECO:0000256" key="2">
    <source>
        <dbReference type="ARBA" id="ARBA00022475"/>
    </source>
</evidence>
<gene>
    <name evidence="7" type="ORF">MNBD_ALPHA06-133</name>
</gene>
<accession>A0A3B0RDA4</accession>
<organism evidence="7">
    <name type="scientific">hydrothermal vent metagenome</name>
    <dbReference type="NCBI Taxonomy" id="652676"/>
    <lineage>
        <taxon>unclassified sequences</taxon>
        <taxon>metagenomes</taxon>
        <taxon>ecological metagenomes</taxon>
    </lineage>
</organism>